<dbReference type="EMBL" id="JAVRRA010016595">
    <property type="protein sequence ID" value="KAK5201518.1"/>
    <property type="molecule type" value="Genomic_DNA"/>
</dbReference>
<reference evidence="2 3" key="1">
    <citation type="submission" date="2023-08" db="EMBL/GenBank/DDBJ databases">
        <title>Black Yeasts Isolated from many extreme environments.</title>
        <authorList>
            <person name="Coleine C."/>
            <person name="Stajich J.E."/>
            <person name="Selbmann L."/>
        </authorList>
    </citation>
    <scope>NUCLEOTIDE SEQUENCE [LARGE SCALE GENOMIC DNA]</scope>
    <source>
        <strain evidence="2 3">CCFEE 536</strain>
    </source>
</reference>
<gene>
    <name evidence="2" type="ORF">LTR16_002397</name>
</gene>
<keyword evidence="3" id="KW-1185">Reference proteome</keyword>
<evidence type="ECO:0000313" key="2">
    <source>
        <dbReference type="EMBL" id="KAK5201518.1"/>
    </source>
</evidence>
<evidence type="ECO:0000256" key="1">
    <source>
        <dbReference type="SAM" id="MobiDB-lite"/>
    </source>
</evidence>
<dbReference type="Proteomes" id="UP001357485">
    <property type="component" value="Unassembled WGS sequence"/>
</dbReference>
<organism evidence="2 3">
    <name type="scientific">Cryomyces antarcticus</name>
    <dbReference type="NCBI Taxonomy" id="329879"/>
    <lineage>
        <taxon>Eukaryota</taxon>
        <taxon>Fungi</taxon>
        <taxon>Dikarya</taxon>
        <taxon>Ascomycota</taxon>
        <taxon>Pezizomycotina</taxon>
        <taxon>Dothideomycetes</taxon>
        <taxon>Dothideomycetes incertae sedis</taxon>
        <taxon>Cryomyces</taxon>
    </lineage>
</organism>
<name>A0ABR0LPP8_9PEZI</name>
<sequence>MDTDALSDSHHGDPVSPHAHKAALTPPTSEDMDKTDKMDREGSSSELSDLEMDNDVEGDIEPDHYYDGGKIPVFKP</sequence>
<feature type="compositionally biased region" description="Acidic residues" evidence="1">
    <location>
        <begin position="48"/>
        <end position="60"/>
    </location>
</feature>
<protein>
    <submittedName>
        <fullName evidence="2">Uncharacterized protein</fullName>
    </submittedName>
</protein>
<feature type="compositionally biased region" description="Basic and acidic residues" evidence="1">
    <location>
        <begin position="31"/>
        <end position="43"/>
    </location>
</feature>
<feature type="region of interest" description="Disordered" evidence="1">
    <location>
        <begin position="1"/>
        <end position="76"/>
    </location>
</feature>
<feature type="non-terminal residue" evidence="2">
    <location>
        <position position="76"/>
    </location>
</feature>
<comment type="caution">
    <text evidence="2">The sequence shown here is derived from an EMBL/GenBank/DDBJ whole genome shotgun (WGS) entry which is preliminary data.</text>
</comment>
<evidence type="ECO:0000313" key="3">
    <source>
        <dbReference type="Proteomes" id="UP001357485"/>
    </source>
</evidence>
<accession>A0ABR0LPP8</accession>
<proteinExistence type="predicted"/>